<dbReference type="EMBL" id="JARKNE010000012">
    <property type="protein sequence ID" value="KAK5775565.1"/>
    <property type="molecule type" value="Genomic_DNA"/>
</dbReference>
<dbReference type="PANTHER" id="PTHR46481:SF7">
    <property type="entry name" value="ZINC FINGER BED DOMAIN-CONTAINING PROTEIN RICESLEEPER 2-LIKE"/>
    <property type="match status" value="1"/>
</dbReference>
<name>A0ABR0MQA8_GOSAR</name>
<dbReference type="InterPro" id="IPR052035">
    <property type="entry name" value="ZnF_BED_domain_contain"/>
</dbReference>
<dbReference type="Proteomes" id="UP001358586">
    <property type="component" value="Chromosome 12"/>
</dbReference>
<dbReference type="PANTHER" id="PTHR46481">
    <property type="entry name" value="ZINC FINGER BED DOMAIN-CONTAINING PROTEIN 4"/>
    <property type="match status" value="1"/>
</dbReference>
<keyword evidence="2" id="KW-1185">Reference proteome</keyword>
<dbReference type="SUPFAM" id="SSF53098">
    <property type="entry name" value="Ribonuclease H-like"/>
    <property type="match status" value="1"/>
</dbReference>
<evidence type="ECO:0008006" key="3">
    <source>
        <dbReference type="Google" id="ProtNLM"/>
    </source>
</evidence>
<evidence type="ECO:0000313" key="1">
    <source>
        <dbReference type="EMBL" id="KAK5775565.1"/>
    </source>
</evidence>
<accession>A0ABR0MQA8</accession>
<reference evidence="1 2" key="1">
    <citation type="submission" date="2023-03" db="EMBL/GenBank/DDBJ databases">
        <title>WGS of Gossypium arboreum.</title>
        <authorList>
            <person name="Yu D."/>
        </authorList>
    </citation>
    <scope>NUCLEOTIDE SEQUENCE [LARGE SCALE GENOMIC DNA]</scope>
    <source>
        <tissue evidence="1">Leaf</tissue>
    </source>
</reference>
<sequence length="97" mass="11379">MISTRHRCLLGGLVQNGKYLHMRCTTHIVKLIIVEGLKEMKKYVEHVKGAVRYVRQSPARLQKFKERVMAEKIKCRKMLCLDVCTRWNSAYLMLDIA</sequence>
<comment type="caution">
    <text evidence="1">The sequence shown here is derived from an EMBL/GenBank/DDBJ whole genome shotgun (WGS) entry which is preliminary data.</text>
</comment>
<dbReference type="InterPro" id="IPR012337">
    <property type="entry name" value="RNaseH-like_sf"/>
</dbReference>
<protein>
    <recommendedName>
        <fullName evidence="3">AC transposase</fullName>
    </recommendedName>
</protein>
<organism evidence="1 2">
    <name type="scientific">Gossypium arboreum</name>
    <name type="common">Tree cotton</name>
    <name type="synonym">Gossypium nanking</name>
    <dbReference type="NCBI Taxonomy" id="29729"/>
    <lineage>
        <taxon>Eukaryota</taxon>
        <taxon>Viridiplantae</taxon>
        <taxon>Streptophyta</taxon>
        <taxon>Embryophyta</taxon>
        <taxon>Tracheophyta</taxon>
        <taxon>Spermatophyta</taxon>
        <taxon>Magnoliopsida</taxon>
        <taxon>eudicotyledons</taxon>
        <taxon>Gunneridae</taxon>
        <taxon>Pentapetalae</taxon>
        <taxon>rosids</taxon>
        <taxon>malvids</taxon>
        <taxon>Malvales</taxon>
        <taxon>Malvaceae</taxon>
        <taxon>Malvoideae</taxon>
        <taxon>Gossypium</taxon>
    </lineage>
</organism>
<gene>
    <name evidence="1" type="ORF">PVK06_043466</name>
</gene>
<evidence type="ECO:0000313" key="2">
    <source>
        <dbReference type="Proteomes" id="UP001358586"/>
    </source>
</evidence>
<proteinExistence type="predicted"/>